<dbReference type="AlphaFoldDB" id="A0A9D7SBR1"/>
<keyword evidence="3 8" id="KW-0540">Nuclease</keyword>
<feature type="binding site" evidence="8">
    <location>
        <position position="218"/>
    </location>
    <ligand>
        <name>Zn(2+)</name>
        <dbReference type="ChEBI" id="CHEBI:29105"/>
        <label>1</label>
        <note>catalytic</note>
    </ligand>
</feature>
<keyword evidence="4 8" id="KW-0479">Metal-binding</keyword>
<feature type="binding site" evidence="8">
    <location>
        <position position="73"/>
    </location>
    <ligand>
        <name>Zn(2+)</name>
        <dbReference type="ChEBI" id="CHEBI:29105"/>
        <label>2</label>
        <note>catalytic</note>
    </ligand>
</feature>
<comment type="subunit">
    <text evidence="1 8">Homodimer.</text>
</comment>
<dbReference type="InterPro" id="IPR013471">
    <property type="entry name" value="RNase_Z/BN"/>
</dbReference>
<accession>A0A9D7SBR1</accession>
<evidence type="ECO:0000256" key="7">
    <source>
        <dbReference type="ARBA" id="ARBA00022833"/>
    </source>
</evidence>
<comment type="caution">
    <text evidence="9">The sequence shown here is derived from an EMBL/GenBank/DDBJ whole genome shotgun (WGS) entry which is preliminary data.</text>
</comment>
<dbReference type="GO" id="GO:0008270">
    <property type="term" value="F:zinc ion binding"/>
    <property type="evidence" value="ECO:0007669"/>
    <property type="project" value="UniProtKB-UniRule"/>
</dbReference>
<dbReference type="SUPFAM" id="SSF56281">
    <property type="entry name" value="Metallo-hydrolase/oxidoreductase"/>
    <property type="match status" value="1"/>
</dbReference>
<evidence type="ECO:0000313" key="10">
    <source>
        <dbReference type="Proteomes" id="UP000808349"/>
    </source>
</evidence>
<feature type="binding site" evidence="8">
    <location>
        <position position="148"/>
    </location>
    <ligand>
        <name>Zn(2+)</name>
        <dbReference type="ChEBI" id="CHEBI:29105"/>
        <label>1</label>
        <note>catalytic</note>
    </ligand>
</feature>
<keyword evidence="6 8" id="KW-0378">Hydrolase</keyword>
<feature type="active site" description="Proton acceptor" evidence="8">
    <location>
        <position position="72"/>
    </location>
</feature>
<protein>
    <recommendedName>
        <fullName evidence="8">Ribonuclease Z</fullName>
        <shortName evidence="8">RNase Z</shortName>
        <ecNumber evidence="8">3.1.26.11</ecNumber>
    </recommendedName>
    <alternativeName>
        <fullName evidence="8">tRNA 3 endonuclease</fullName>
    </alternativeName>
    <alternativeName>
        <fullName evidence="8">tRNase Z</fullName>
    </alternativeName>
</protein>
<feature type="binding site" evidence="8">
    <location>
        <position position="72"/>
    </location>
    <ligand>
        <name>Zn(2+)</name>
        <dbReference type="ChEBI" id="CHEBI:29105"/>
        <label>2</label>
        <note>catalytic</note>
    </ligand>
</feature>
<dbReference type="PANTHER" id="PTHR46018">
    <property type="entry name" value="ZINC PHOSPHODIESTERASE ELAC PROTEIN 1"/>
    <property type="match status" value="1"/>
</dbReference>
<evidence type="ECO:0000256" key="5">
    <source>
        <dbReference type="ARBA" id="ARBA00022759"/>
    </source>
</evidence>
<sequence>MRKKNSRTFELLILGSSSAMPSADRFPSAQVLNIQEELFLIDCGEATQNRLFEHRTHWNRITYILISHMHGDHVFGLPGLITTFCHLGRQEPLILVGPEGLEEFLNASIQYSHSHLTFEIKYIKVNHLNTECIFDDGELVIQTIPLNHRVPTVGYLFKLNMITRKLNLDKMESLSIPVHEFKKITQGEDIADKEGTVYHAEDLSSVESWHCSYAYCSDTKYNEAIIPLIDQVDVLYHETTYLNELADKAEATGHATAYQAATLALKARVGALVTGHYSSRYKSLYPLLEECKTIFENTILGREGLKIDIAELKKTSKLKN</sequence>
<organism evidence="9 10">
    <name type="scientific">Candidatus Defluviibacterium haderslevense</name>
    <dbReference type="NCBI Taxonomy" id="2981993"/>
    <lineage>
        <taxon>Bacteria</taxon>
        <taxon>Pseudomonadati</taxon>
        <taxon>Bacteroidota</taxon>
        <taxon>Saprospiria</taxon>
        <taxon>Saprospirales</taxon>
        <taxon>Saprospiraceae</taxon>
        <taxon>Candidatus Defluviibacterium</taxon>
    </lineage>
</organism>
<evidence type="ECO:0000313" key="9">
    <source>
        <dbReference type="EMBL" id="MBK9718730.1"/>
    </source>
</evidence>
<evidence type="ECO:0000256" key="6">
    <source>
        <dbReference type="ARBA" id="ARBA00022801"/>
    </source>
</evidence>
<comment type="catalytic activity">
    <reaction evidence="8">
        <text>Endonucleolytic cleavage of RNA, removing extra 3' nucleotides from tRNA precursor, generating 3' termini of tRNAs. A 3'-hydroxy group is left at the tRNA terminus and a 5'-phosphoryl group is left at the trailer molecule.</text>
        <dbReference type="EC" id="3.1.26.11"/>
    </reaction>
</comment>
<dbReference type="PANTHER" id="PTHR46018:SF2">
    <property type="entry name" value="ZINC PHOSPHODIESTERASE ELAC PROTEIN 1"/>
    <property type="match status" value="1"/>
</dbReference>
<feature type="binding site" evidence="8">
    <location>
        <position position="68"/>
    </location>
    <ligand>
        <name>Zn(2+)</name>
        <dbReference type="ChEBI" id="CHEBI:29105"/>
        <label>1</label>
        <note>catalytic</note>
    </ligand>
</feature>
<evidence type="ECO:0000256" key="2">
    <source>
        <dbReference type="ARBA" id="ARBA00022694"/>
    </source>
</evidence>
<dbReference type="HAMAP" id="MF_01818">
    <property type="entry name" value="RNase_Z_BN"/>
    <property type="match status" value="1"/>
</dbReference>
<dbReference type="EC" id="3.1.26.11" evidence="8"/>
<evidence type="ECO:0000256" key="8">
    <source>
        <dbReference type="HAMAP-Rule" id="MF_01818"/>
    </source>
</evidence>
<evidence type="ECO:0000256" key="3">
    <source>
        <dbReference type="ARBA" id="ARBA00022722"/>
    </source>
</evidence>
<keyword evidence="2 8" id="KW-0819">tRNA processing</keyword>
<dbReference type="GO" id="GO:0042781">
    <property type="term" value="F:3'-tRNA processing endoribonuclease activity"/>
    <property type="evidence" value="ECO:0007669"/>
    <property type="project" value="UniProtKB-UniRule"/>
</dbReference>
<comment type="function">
    <text evidence="8">Zinc phosphodiesterase, which displays some tRNA 3'-processing endonuclease activity. Probably involved in tRNA maturation, by removing a 3'-trailer from precursor tRNA.</text>
</comment>
<dbReference type="Proteomes" id="UP000808349">
    <property type="component" value="Unassembled WGS sequence"/>
</dbReference>
<feature type="binding site" evidence="8">
    <location>
        <position position="70"/>
    </location>
    <ligand>
        <name>Zn(2+)</name>
        <dbReference type="ChEBI" id="CHEBI:29105"/>
        <label>1</label>
        <note>catalytic</note>
    </ligand>
</feature>
<evidence type="ECO:0000256" key="4">
    <source>
        <dbReference type="ARBA" id="ARBA00022723"/>
    </source>
</evidence>
<proteinExistence type="inferred from homology"/>
<dbReference type="Gene3D" id="3.60.15.10">
    <property type="entry name" value="Ribonuclease Z/Hydroxyacylglutathione hydrolase-like"/>
    <property type="match status" value="1"/>
</dbReference>
<comment type="similarity">
    <text evidence="8">Belongs to the RNase Z family.</text>
</comment>
<gene>
    <name evidence="8" type="primary">rnz</name>
    <name evidence="9" type="ORF">IPO85_14685</name>
</gene>
<dbReference type="InterPro" id="IPR036866">
    <property type="entry name" value="RibonucZ/Hydroxyglut_hydro"/>
</dbReference>
<evidence type="ECO:0000256" key="1">
    <source>
        <dbReference type="ARBA" id="ARBA00011738"/>
    </source>
</evidence>
<name>A0A9D7SBR1_9BACT</name>
<feature type="binding site" evidence="8">
    <location>
        <position position="276"/>
    </location>
    <ligand>
        <name>Zn(2+)</name>
        <dbReference type="ChEBI" id="CHEBI:29105"/>
        <label>2</label>
        <note>catalytic</note>
    </ligand>
</feature>
<reference evidence="9 10" key="1">
    <citation type="submission" date="2020-10" db="EMBL/GenBank/DDBJ databases">
        <title>Connecting structure to function with the recovery of over 1000 high-quality activated sludge metagenome-assembled genomes encoding full-length rRNA genes using long-read sequencing.</title>
        <authorList>
            <person name="Singleton C.M."/>
            <person name="Petriglieri F."/>
            <person name="Kristensen J.M."/>
            <person name="Kirkegaard R.H."/>
            <person name="Michaelsen T.Y."/>
            <person name="Andersen M.H."/>
            <person name="Karst S.M."/>
            <person name="Dueholm M.S."/>
            <person name="Nielsen P.H."/>
            <person name="Albertsen M."/>
        </authorList>
    </citation>
    <scope>NUCLEOTIDE SEQUENCE [LARGE SCALE GENOMIC DNA]</scope>
    <source>
        <strain evidence="9">Ribe_18-Q3-R11-54_BAT3C.373</strain>
    </source>
</reference>
<dbReference type="EMBL" id="JADKFW010000012">
    <property type="protein sequence ID" value="MBK9718730.1"/>
    <property type="molecule type" value="Genomic_DNA"/>
</dbReference>
<comment type="cofactor">
    <cofactor evidence="8">
        <name>Zn(2+)</name>
        <dbReference type="ChEBI" id="CHEBI:29105"/>
    </cofactor>
    <text evidence="8">Binds 2 Zn(2+) ions.</text>
</comment>
<keyword evidence="7 8" id="KW-0862">Zinc</keyword>
<dbReference type="NCBIfam" id="NF000801">
    <property type="entry name" value="PRK00055.1-3"/>
    <property type="match status" value="1"/>
</dbReference>
<keyword evidence="5 8" id="KW-0255">Endonuclease</keyword>
<dbReference type="Pfam" id="PF23023">
    <property type="entry name" value="Anti-Pycsar_Apyc1"/>
    <property type="match status" value="1"/>
</dbReference>
<feature type="binding site" evidence="8">
    <location>
        <position position="218"/>
    </location>
    <ligand>
        <name>Zn(2+)</name>
        <dbReference type="ChEBI" id="CHEBI:29105"/>
        <label>2</label>
        <note>catalytic</note>
    </ligand>
</feature>
<dbReference type="CDD" id="cd07717">
    <property type="entry name" value="RNaseZ_ZiPD-like_MBL-fold"/>
    <property type="match status" value="1"/>
</dbReference>